<dbReference type="Proteomes" id="UP001567538">
    <property type="component" value="Unassembled WGS sequence"/>
</dbReference>
<protein>
    <submittedName>
        <fullName evidence="1">Uncharacterized protein</fullName>
    </submittedName>
</protein>
<dbReference type="AlphaFoldDB" id="A0ABD1IB10"/>
<organism evidence="1 2">
    <name type="scientific">Salvia divinorum</name>
    <name type="common">Maria pastora</name>
    <name type="synonym">Diviner's sage</name>
    <dbReference type="NCBI Taxonomy" id="28513"/>
    <lineage>
        <taxon>Eukaryota</taxon>
        <taxon>Viridiplantae</taxon>
        <taxon>Streptophyta</taxon>
        <taxon>Embryophyta</taxon>
        <taxon>Tracheophyta</taxon>
        <taxon>Spermatophyta</taxon>
        <taxon>Magnoliopsida</taxon>
        <taxon>eudicotyledons</taxon>
        <taxon>Gunneridae</taxon>
        <taxon>Pentapetalae</taxon>
        <taxon>asterids</taxon>
        <taxon>lamiids</taxon>
        <taxon>Lamiales</taxon>
        <taxon>Lamiaceae</taxon>
        <taxon>Nepetoideae</taxon>
        <taxon>Mentheae</taxon>
        <taxon>Salviinae</taxon>
        <taxon>Salvia</taxon>
        <taxon>Salvia subgen. Calosphace</taxon>
    </lineage>
</organism>
<evidence type="ECO:0000313" key="2">
    <source>
        <dbReference type="Proteomes" id="UP001567538"/>
    </source>
</evidence>
<name>A0ABD1IB10_SALDI</name>
<accession>A0ABD1IB10</accession>
<dbReference type="EMBL" id="JBEAFC010000003">
    <property type="protein sequence ID" value="KAL1564668.1"/>
    <property type="molecule type" value="Genomic_DNA"/>
</dbReference>
<keyword evidence="2" id="KW-1185">Reference proteome</keyword>
<proteinExistence type="predicted"/>
<gene>
    <name evidence="1" type="ORF">AAHA92_06979</name>
</gene>
<reference evidence="1 2" key="1">
    <citation type="submission" date="2024-06" db="EMBL/GenBank/DDBJ databases">
        <title>A chromosome level genome sequence of Diviner's sage (Salvia divinorum).</title>
        <authorList>
            <person name="Ford S.A."/>
            <person name="Ro D.-K."/>
            <person name="Ness R.W."/>
            <person name="Phillips M.A."/>
        </authorList>
    </citation>
    <scope>NUCLEOTIDE SEQUENCE [LARGE SCALE GENOMIC DNA]</scope>
    <source>
        <strain evidence="1">SAF-2024a</strain>
        <tissue evidence="1">Leaf</tissue>
    </source>
</reference>
<sequence>MLFTATPSDIEIPHGMRLIYYSNKTRTTQQVAFAAVADDGEGRADVGRDHGDRTPPRCLRLVQRDLLVAPVSLSLRAALAHSLHSLLQCRCPLRPRRCGKPECRCSPPGSSANGNFVVCDDIVDDVSWFITL</sequence>
<comment type="caution">
    <text evidence="1">The sequence shown here is derived from an EMBL/GenBank/DDBJ whole genome shotgun (WGS) entry which is preliminary data.</text>
</comment>
<evidence type="ECO:0000313" key="1">
    <source>
        <dbReference type="EMBL" id="KAL1564668.1"/>
    </source>
</evidence>